<keyword evidence="3" id="KW-1185">Reference proteome</keyword>
<feature type="non-terminal residue" evidence="2">
    <location>
        <position position="554"/>
    </location>
</feature>
<feature type="region of interest" description="Disordered" evidence="1">
    <location>
        <begin position="184"/>
        <end position="538"/>
    </location>
</feature>
<protein>
    <submittedName>
        <fullName evidence="2">Uncharacterized protein</fullName>
    </submittedName>
</protein>
<feature type="compositionally biased region" description="Basic and acidic residues" evidence="1">
    <location>
        <begin position="202"/>
        <end position="221"/>
    </location>
</feature>
<accession>A0ABR5J219</accession>
<evidence type="ECO:0000313" key="2">
    <source>
        <dbReference type="EMBL" id="KOG87429.1"/>
    </source>
</evidence>
<dbReference type="EMBL" id="LGUT01002241">
    <property type="protein sequence ID" value="KOG87429.1"/>
    <property type="molecule type" value="Genomic_DNA"/>
</dbReference>
<feature type="compositionally biased region" description="Polar residues" evidence="1">
    <location>
        <begin position="342"/>
        <end position="352"/>
    </location>
</feature>
<feature type="non-terminal residue" evidence="2">
    <location>
        <position position="1"/>
    </location>
</feature>
<sequence>RSQWEREFNNRLDELNAPRSAGGRDGEGTSRSGEEIGALTPTPERVGRDIARFGESRGMSPQEARGWGDRYADAQHNGGAEARNRWEREFENRLDELKLEHEFHQNRNGEDAGGAGKGAGNSGPSPDRVGMDIAKFGERRGMSPQEARGWADRYAQAQRSGDPESQNRWEREFDNRLDELEFERELNNRHRMNSDPASGPRGEGRGNRSNEFEEPGRRDEPQGGPGGRNDLGSSNAKGAGRGDSGQDTGSGTGIGTGKGDHGTDGPQTEQQTSSSSGQGRQTQVAVLERPEPEAPAAKHPAGGEHSPTSSSASDGAAAHGDHQPGAKGRAPGEGERGGASTKAPSEGSSTVTDGRGHGHDDAYGDAHGDAHGEGRPHLPPTPERTGANGHSTAPTQWRDTAGDMAKGDTAKASASEPGGKRTGATSSGPAHESAEPLPVPPLHQPTNGRQPVPGTDEATPTSPVTDPRTGTGRQQAPGEAPATHPATDKPSGTSAVPVPEPGKQSAKGGQTAKGKEPEAGAPVPAPSHRHPGAARFDIDAAHERLHDLSLIHIS</sequence>
<feature type="compositionally biased region" description="Low complexity" evidence="1">
    <location>
        <begin position="264"/>
        <end position="283"/>
    </location>
</feature>
<gene>
    <name evidence="2" type="ORF">ADK38_25480</name>
</gene>
<name>A0ABR5J219_9ACTN</name>
<feature type="compositionally biased region" description="Gly residues" evidence="1">
    <location>
        <begin position="239"/>
        <end position="257"/>
    </location>
</feature>
<feature type="compositionally biased region" description="Basic and acidic residues" evidence="1">
    <location>
        <begin position="354"/>
        <end position="376"/>
    </location>
</feature>
<feature type="compositionally biased region" description="Basic and acidic residues" evidence="1">
    <location>
        <begin position="161"/>
        <end position="172"/>
    </location>
</feature>
<feature type="compositionally biased region" description="Basic and acidic residues" evidence="1">
    <location>
        <begin position="45"/>
        <end position="55"/>
    </location>
</feature>
<evidence type="ECO:0000313" key="3">
    <source>
        <dbReference type="Proteomes" id="UP000037020"/>
    </source>
</evidence>
<dbReference type="Proteomes" id="UP000037020">
    <property type="component" value="Unassembled WGS sequence"/>
</dbReference>
<comment type="caution">
    <text evidence="2">The sequence shown here is derived from an EMBL/GenBank/DDBJ whole genome shotgun (WGS) entry which is preliminary data.</text>
</comment>
<organism evidence="2 3">
    <name type="scientific">Streptomyces varsoviensis</name>
    <dbReference type="NCBI Taxonomy" id="67373"/>
    <lineage>
        <taxon>Bacteria</taxon>
        <taxon>Bacillati</taxon>
        <taxon>Actinomycetota</taxon>
        <taxon>Actinomycetes</taxon>
        <taxon>Kitasatosporales</taxon>
        <taxon>Streptomycetaceae</taxon>
        <taxon>Streptomyces</taxon>
    </lineage>
</organism>
<feature type="region of interest" description="Disordered" evidence="1">
    <location>
        <begin position="1"/>
        <end position="85"/>
    </location>
</feature>
<feature type="compositionally biased region" description="Basic and acidic residues" evidence="1">
    <location>
        <begin position="1"/>
        <end position="34"/>
    </location>
</feature>
<feature type="compositionally biased region" description="Basic and acidic residues" evidence="1">
    <location>
        <begin position="319"/>
        <end position="336"/>
    </location>
</feature>
<feature type="region of interest" description="Disordered" evidence="1">
    <location>
        <begin position="105"/>
        <end position="172"/>
    </location>
</feature>
<reference evidence="2 3" key="1">
    <citation type="submission" date="2015-07" db="EMBL/GenBank/DDBJ databases">
        <authorList>
            <person name="Ju K.-S."/>
            <person name="Doroghazi J.R."/>
            <person name="Metcalf W.W."/>
        </authorList>
    </citation>
    <scope>NUCLEOTIDE SEQUENCE [LARGE SCALE GENOMIC DNA]</scope>
    <source>
        <strain evidence="2 3">NRRL B-3589</strain>
    </source>
</reference>
<evidence type="ECO:0000256" key="1">
    <source>
        <dbReference type="SAM" id="MobiDB-lite"/>
    </source>
</evidence>
<feature type="compositionally biased region" description="Polar residues" evidence="1">
    <location>
        <begin position="388"/>
        <end position="398"/>
    </location>
</feature>
<proteinExistence type="predicted"/>
<feature type="compositionally biased region" description="Low complexity" evidence="1">
    <location>
        <begin position="294"/>
        <end position="318"/>
    </location>
</feature>
<feature type="compositionally biased region" description="Gly residues" evidence="1">
    <location>
        <begin position="111"/>
        <end position="121"/>
    </location>
</feature>